<feature type="region of interest" description="Disordered" evidence="1">
    <location>
        <begin position="39"/>
        <end position="82"/>
    </location>
</feature>
<keyword evidence="3" id="KW-1185">Reference proteome</keyword>
<evidence type="ECO:0000256" key="1">
    <source>
        <dbReference type="SAM" id="MobiDB-lite"/>
    </source>
</evidence>
<evidence type="ECO:0000313" key="3">
    <source>
        <dbReference type="Proteomes" id="UP001066276"/>
    </source>
</evidence>
<evidence type="ECO:0000313" key="2">
    <source>
        <dbReference type="EMBL" id="KAJ1093532.1"/>
    </source>
</evidence>
<name>A0AAV7LR14_PLEWA</name>
<organism evidence="2 3">
    <name type="scientific">Pleurodeles waltl</name>
    <name type="common">Iberian ribbed newt</name>
    <dbReference type="NCBI Taxonomy" id="8319"/>
    <lineage>
        <taxon>Eukaryota</taxon>
        <taxon>Metazoa</taxon>
        <taxon>Chordata</taxon>
        <taxon>Craniata</taxon>
        <taxon>Vertebrata</taxon>
        <taxon>Euteleostomi</taxon>
        <taxon>Amphibia</taxon>
        <taxon>Batrachia</taxon>
        <taxon>Caudata</taxon>
        <taxon>Salamandroidea</taxon>
        <taxon>Salamandridae</taxon>
        <taxon>Pleurodelinae</taxon>
        <taxon>Pleurodeles</taxon>
    </lineage>
</organism>
<feature type="compositionally biased region" description="Low complexity" evidence="1">
    <location>
        <begin position="58"/>
        <end position="82"/>
    </location>
</feature>
<accession>A0AAV7LR14</accession>
<gene>
    <name evidence="2" type="ORF">NDU88_006632</name>
</gene>
<dbReference type="Proteomes" id="UP001066276">
    <property type="component" value="Chromosome 11"/>
</dbReference>
<dbReference type="EMBL" id="JANPWB010000015">
    <property type="protein sequence ID" value="KAJ1093532.1"/>
    <property type="molecule type" value="Genomic_DNA"/>
</dbReference>
<protein>
    <submittedName>
        <fullName evidence="2">Uncharacterized protein</fullName>
    </submittedName>
</protein>
<proteinExistence type="predicted"/>
<sequence length="98" mass="10099">MGPPETDSSPACLPAALKEQRDPGGVTYWNIEHMEGADRYTPTGSTARVGGGHPTQASHHPSVPGVTPSVPGIDPTVPGVTPTVPVDTVVDQIMYQAG</sequence>
<comment type="caution">
    <text evidence="2">The sequence shown here is derived from an EMBL/GenBank/DDBJ whole genome shotgun (WGS) entry which is preliminary data.</text>
</comment>
<dbReference type="AlphaFoldDB" id="A0AAV7LR14"/>
<reference evidence="2" key="1">
    <citation type="journal article" date="2022" name="bioRxiv">
        <title>Sequencing and chromosome-scale assembly of the giantPleurodeles waltlgenome.</title>
        <authorList>
            <person name="Brown T."/>
            <person name="Elewa A."/>
            <person name="Iarovenko S."/>
            <person name="Subramanian E."/>
            <person name="Araus A.J."/>
            <person name="Petzold A."/>
            <person name="Susuki M."/>
            <person name="Suzuki K.-i.T."/>
            <person name="Hayashi T."/>
            <person name="Toyoda A."/>
            <person name="Oliveira C."/>
            <person name="Osipova E."/>
            <person name="Leigh N.D."/>
            <person name="Simon A."/>
            <person name="Yun M.H."/>
        </authorList>
    </citation>
    <scope>NUCLEOTIDE SEQUENCE</scope>
    <source>
        <strain evidence="2">20211129_DDA</strain>
        <tissue evidence="2">Liver</tissue>
    </source>
</reference>